<evidence type="ECO:0000313" key="2">
    <source>
        <dbReference type="EMBL" id="OCB84364.1"/>
    </source>
</evidence>
<feature type="compositionally biased region" description="Low complexity" evidence="1">
    <location>
        <begin position="352"/>
        <end position="362"/>
    </location>
</feature>
<dbReference type="OrthoDB" id="10677510at2759"/>
<gene>
    <name evidence="2" type="ORF">A7U60_g8348</name>
</gene>
<feature type="region of interest" description="Disordered" evidence="1">
    <location>
        <begin position="352"/>
        <end position="375"/>
    </location>
</feature>
<feature type="compositionally biased region" description="Basic and acidic residues" evidence="1">
    <location>
        <begin position="190"/>
        <end position="215"/>
    </location>
</feature>
<comment type="caution">
    <text evidence="2">The sequence shown here is derived from an EMBL/GenBank/DDBJ whole genome shotgun (WGS) entry which is preliminary data.</text>
</comment>
<evidence type="ECO:0000256" key="1">
    <source>
        <dbReference type="SAM" id="MobiDB-lite"/>
    </source>
</evidence>
<dbReference type="AlphaFoldDB" id="A0A9Q5N8B6"/>
<sequence>MSGILSRAPWEGTLISRQLLTPAKMYTVIPSSQTQYIHYSPTKKRTYDFLGLNSLPRSHRHKPSNSEMVVIPCSQTTSSSSPASSSQVVYASPRVTRKPVPLKVAGNVLNLVVPTSQEDEDEISILDRRISSKGSSQVAKYPVNVDGHDEENQTWRSVLLFLCADYYSYNPAFWIFRIPLYADNSSNPKSEQRKEQSNLHEAKPLHDGAKEKDRQATPTSQLTQIRFMTAMLADLDRLTEEARLGIVTPSQVLFRPAQEKVILNQSPRSREAEKRKMHEVSGDVDVAREALMVQSSMTEPDASQWDEDPFTLTNEAYARHLGLARIGGTSHASESRSERSSAKDAIILSAMSSCTQSSSTQPDSDEEDPFPTLPPAAVLTSTAESAAERNVVDRMLGVDVEEALSSQTLPDSQEESFPSPVTERKERNASLQWQSQVGSISTLDVVRCLNDSQFSFGVRGRGSTGRSGTRFRRWGDEREGEEREGADEEEETMPSAVRDFLAIFSQSESQS</sequence>
<proteinExistence type="predicted"/>
<reference evidence="2" key="1">
    <citation type="submission" date="2016-06" db="EMBL/GenBank/DDBJ databases">
        <title>Draft Genome sequence of the fungus Inonotus baumii.</title>
        <authorList>
            <person name="Zhu H."/>
            <person name="Lin W."/>
        </authorList>
    </citation>
    <scope>NUCLEOTIDE SEQUENCE</scope>
    <source>
        <strain evidence="2">821</strain>
    </source>
</reference>
<organism evidence="2 3">
    <name type="scientific">Sanghuangporus baumii</name>
    <name type="common">Phellinus baumii</name>
    <dbReference type="NCBI Taxonomy" id="108892"/>
    <lineage>
        <taxon>Eukaryota</taxon>
        <taxon>Fungi</taxon>
        <taxon>Dikarya</taxon>
        <taxon>Basidiomycota</taxon>
        <taxon>Agaricomycotina</taxon>
        <taxon>Agaricomycetes</taxon>
        <taxon>Hymenochaetales</taxon>
        <taxon>Hymenochaetaceae</taxon>
        <taxon>Sanghuangporus</taxon>
    </lineage>
</organism>
<dbReference type="EMBL" id="LNZH02000215">
    <property type="protein sequence ID" value="OCB84364.1"/>
    <property type="molecule type" value="Genomic_DNA"/>
</dbReference>
<evidence type="ECO:0000313" key="3">
    <source>
        <dbReference type="Proteomes" id="UP000757232"/>
    </source>
</evidence>
<accession>A0A9Q5N8B6</accession>
<feature type="region of interest" description="Disordered" evidence="1">
    <location>
        <begin position="403"/>
        <end position="430"/>
    </location>
</feature>
<protein>
    <submittedName>
        <fullName evidence="2">Uncharacterized protein</fullName>
    </submittedName>
</protein>
<feature type="compositionally biased region" description="Basic and acidic residues" evidence="1">
    <location>
        <begin position="473"/>
        <end position="483"/>
    </location>
</feature>
<feature type="region of interest" description="Disordered" evidence="1">
    <location>
        <begin position="458"/>
        <end position="496"/>
    </location>
</feature>
<feature type="region of interest" description="Disordered" evidence="1">
    <location>
        <begin position="186"/>
        <end position="221"/>
    </location>
</feature>
<keyword evidence="3" id="KW-1185">Reference proteome</keyword>
<name>A0A9Q5N8B6_SANBA</name>
<dbReference type="Proteomes" id="UP000757232">
    <property type="component" value="Unassembled WGS sequence"/>
</dbReference>